<dbReference type="AlphaFoldDB" id="A0A3A8F2J5"/>
<dbReference type="RefSeq" id="WP_120369124.1">
    <property type="nucleotide sequence ID" value="NZ_BKYM01000006.1"/>
</dbReference>
<dbReference type="Proteomes" id="UP000269001">
    <property type="component" value="Unassembled WGS sequence"/>
</dbReference>
<gene>
    <name evidence="1" type="ORF">D7V21_03370</name>
</gene>
<proteinExistence type="predicted"/>
<sequence length="163" mass="19045">MIDVYLTDVQKHIQFNDYPSEQPVKFLINLKKIFPSTAELLLPVLPEDNNLEDVTWESTSTDFETFKKLLEAWGIIELRLNAITAFKDKEFANQLVKKAQIKRKQVSIKQAQLSLVDLDYVFIHEVHSLLDAELIEIGESFYLPTLRQIWKNEVSEQVLFSKF</sequence>
<organism evidence="1 2">
    <name type="scientific">Acinetobacter guerrae</name>
    <dbReference type="NCBI Taxonomy" id="1843371"/>
    <lineage>
        <taxon>Bacteria</taxon>
        <taxon>Pseudomonadati</taxon>
        <taxon>Pseudomonadota</taxon>
        <taxon>Gammaproteobacteria</taxon>
        <taxon>Moraxellales</taxon>
        <taxon>Moraxellaceae</taxon>
        <taxon>Acinetobacter</taxon>
    </lineage>
</organism>
<keyword evidence="2" id="KW-1185">Reference proteome</keyword>
<protein>
    <submittedName>
        <fullName evidence="1">Uncharacterized protein</fullName>
    </submittedName>
</protein>
<comment type="caution">
    <text evidence="1">The sequence shown here is derived from an EMBL/GenBank/DDBJ whole genome shotgun (WGS) entry which is preliminary data.</text>
</comment>
<reference evidence="1 2" key="1">
    <citation type="submission" date="2018-09" db="EMBL/GenBank/DDBJ databases">
        <title>The draft genome of Acinetobacter spp. strains.</title>
        <authorList>
            <person name="Qin J."/>
            <person name="Feng Y."/>
            <person name="Zong Z."/>
        </authorList>
    </citation>
    <scope>NUCLEOTIDE SEQUENCE [LARGE SCALE GENOMIC DNA]</scope>
    <source>
        <strain evidence="1 2">WCHAc060096</strain>
    </source>
</reference>
<dbReference type="EMBL" id="RAXU01000003">
    <property type="protein sequence ID" value="RKG35351.1"/>
    <property type="molecule type" value="Genomic_DNA"/>
</dbReference>
<name>A0A3A8F2J5_9GAMM</name>
<evidence type="ECO:0000313" key="2">
    <source>
        <dbReference type="Proteomes" id="UP000269001"/>
    </source>
</evidence>
<accession>A0A3A8F2J5</accession>
<evidence type="ECO:0000313" key="1">
    <source>
        <dbReference type="EMBL" id="RKG35351.1"/>
    </source>
</evidence>